<protein>
    <submittedName>
        <fullName evidence="1">Uncharacterized protein</fullName>
    </submittedName>
</protein>
<dbReference type="RefSeq" id="WP_079723554.1">
    <property type="nucleotide sequence ID" value="NZ_BMCL01000002.1"/>
</dbReference>
<name>A0A1T5K0E1_9GAMM</name>
<evidence type="ECO:0000313" key="2">
    <source>
        <dbReference type="Proteomes" id="UP000190341"/>
    </source>
</evidence>
<proteinExistence type="predicted"/>
<evidence type="ECO:0000313" key="1">
    <source>
        <dbReference type="EMBL" id="SKC57010.1"/>
    </source>
</evidence>
<dbReference type="OrthoDB" id="6058483at2"/>
<accession>A0A1T5K0E1</accession>
<reference evidence="1 2" key="1">
    <citation type="submission" date="2017-02" db="EMBL/GenBank/DDBJ databases">
        <authorList>
            <person name="Peterson S.W."/>
        </authorList>
    </citation>
    <scope>NUCLEOTIDE SEQUENCE [LARGE SCALE GENOMIC DNA]</scope>
    <source>
        <strain evidence="1 2">P15</strain>
    </source>
</reference>
<dbReference type="AlphaFoldDB" id="A0A1T5K0E1"/>
<keyword evidence="2" id="KW-1185">Reference proteome</keyword>
<sequence>MAELSTMPKTTTRLTGRELLPSLQGSAAIGVMLAEIGEVPRGAILVRRANYVADTASTSAGDPGAGNLRWNHATHASATHLYIDDSDADAHDLSALWATLVAGGWVYLWKADNLDVFEVWKVSAVTDAAGYLDLTVIWEAGAGAIADDTPLILTIQQPATAGAGVVTGPVSSTDNSLPRFDGTSGNTLQGSGVTVTDSDELAGYKANVNVQTGTTYTLQASDCGKVVEFTNSSAVTVTLPNNLAAHFTCSIVQAGSGQVTLSAASGATLRNRQSHTKTAGQWGWLSTYVRANSGGSAAEYVMSGDSAS</sequence>
<gene>
    <name evidence="1" type="ORF">SAMN06296058_1239</name>
</gene>
<dbReference type="EMBL" id="FUZV01000001">
    <property type="protein sequence ID" value="SKC57010.1"/>
    <property type="molecule type" value="Genomic_DNA"/>
</dbReference>
<dbReference type="STRING" id="428993.SAMN06296058_1239"/>
<organism evidence="1 2">
    <name type="scientific">Pseudoxanthomonas indica</name>
    <dbReference type="NCBI Taxonomy" id="428993"/>
    <lineage>
        <taxon>Bacteria</taxon>
        <taxon>Pseudomonadati</taxon>
        <taxon>Pseudomonadota</taxon>
        <taxon>Gammaproteobacteria</taxon>
        <taxon>Lysobacterales</taxon>
        <taxon>Lysobacteraceae</taxon>
        <taxon>Pseudoxanthomonas</taxon>
    </lineage>
</organism>
<dbReference type="Proteomes" id="UP000190341">
    <property type="component" value="Unassembled WGS sequence"/>
</dbReference>